<dbReference type="InterPro" id="IPR000551">
    <property type="entry name" value="MerR-type_HTH_dom"/>
</dbReference>
<dbReference type="AlphaFoldDB" id="A0A850C246"/>
<evidence type="ECO:0000259" key="5">
    <source>
        <dbReference type="PROSITE" id="PS50937"/>
    </source>
</evidence>
<dbReference type="PANTHER" id="PTHR30204">
    <property type="entry name" value="REDOX-CYCLING DRUG-SENSING TRANSCRIPTIONAL ACTIVATOR SOXR"/>
    <property type="match status" value="1"/>
</dbReference>
<protein>
    <submittedName>
        <fullName evidence="6">MerR family transcriptional regulator</fullName>
    </submittedName>
</protein>
<reference evidence="6 7" key="1">
    <citation type="submission" date="2020-05" db="EMBL/GenBank/DDBJ databases">
        <title>DNA-SIP metagenomic assembled genomes.</title>
        <authorList>
            <person name="Yu J."/>
        </authorList>
    </citation>
    <scope>NUCLEOTIDE SEQUENCE [LARGE SCALE GENOMIC DNA]</scope>
    <source>
        <strain evidence="6">Bin5.27</strain>
    </source>
</reference>
<accession>A0A850C246</accession>
<dbReference type="SMART" id="SM00422">
    <property type="entry name" value="HTH_MERR"/>
    <property type="match status" value="1"/>
</dbReference>
<evidence type="ECO:0000313" key="7">
    <source>
        <dbReference type="Proteomes" id="UP000574690"/>
    </source>
</evidence>
<evidence type="ECO:0000256" key="2">
    <source>
        <dbReference type="ARBA" id="ARBA00023125"/>
    </source>
</evidence>
<gene>
    <name evidence="6" type="ORF">HOQ43_07715</name>
</gene>
<dbReference type="Proteomes" id="UP000574690">
    <property type="component" value="Unassembled WGS sequence"/>
</dbReference>
<dbReference type="InterPro" id="IPR012925">
    <property type="entry name" value="TipAS_dom"/>
</dbReference>
<dbReference type="Gene3D" id="1.10.1660.10">
    <property type="match status" value="1"/>
</dbReference>
<dbReference type="EMBL" id="JABFXE010000328">
    <property type="protein sequence ID" value="NUQ88334.1"/>
    <property type="molecule type" value="Genomic_DNA"/>
</dbReference>
<dbReference type="InterPro" id="IPR047057">
    <property type="entry name" value="MerR_fam"/>
</dbReference>
<dbReference type="SUPFAM" id="SSF89082">
    <property type="entry name" value="Antibiotic binding domain of TipA-like multidrug resistance regulators"/>
    <property type="match status" value="1"/>
</dbReference>
<evidence type="ECO:0000256" key="1">
    <source>
        <dbReference type="ARBA" id="ARBA00023015"/>
    </source>
</evidence>
<keyword evidence="2" id="KW-0238">DNA-binding</keyword>
<organism evidence="6 7">
    <name type="scientific">Glycomyces artemisiae</name>
    <dbReference type="NCBI Taxonomy" id="1076443"/>
    <lineage>
        <taxon>Bacteria</taxon>
        <taxon>Bacillati</taxon>
        <taxon>Actinomycetota</taxon>
        <taxon>Actinomycetes</taxon>
        <taxon>Glycomycetales</taxon>
        <taxon>Glycomycetaceae</taxon>
        <taxon>Glycomyces</taxon>
    </lineage>
</organism>
<keyword evidence="4" id="KW-0804">Transcription</keyword>
<dbReference type="GO" id="GO:0003700">
    <property type="term" value="F:DNA-binding transcription factor activity"/>
    <property type="evidence" value="ECO:0007669"/>
    <property type="project" value="InterPro"/>
</dbReference>
<dbReference type="Pfam" id="PF07739">
    <property type="entry name" value="TipAS"/>
    <property type="match status" value="1"/>
</dbReference>
<dbReference type="Pfam" id="PF13411">
    <property type="entry name" value="MerR_1"/>
    <property type="match status" value="1"/>
</dbReference>
<proteinExistence type="predicted"/>
<dbReference type="PROSITE" id="PS50937">
    <property type="entry name" value="HTH_MERR_2"/>
    <property type="match status" value="1"/>
</dbReference>
<dbReference type="GO" id="GO:0003677">
    <property type="term" value="F:DNA binding"/>
    <property type="evidence" value="ECO:0007669"/>
    <property type="project" value="UniProtKB-KW"/>
</dbReference>
<feature type="domain" description="HTH merR-type" evidence="5">
    <location>
        <begin position="49"/>
        <end position="118"/>
    </location>
</feature>
<name>A0A850C246_9ACTN</name>
<dbReference type="PRINTS" id="PR00040">
    <property type="entry name" value="HTHMERR"/>
</dbReference>
<evidence type="ECO:0000256" key="4">
    <source>
        <dbReference type="ARBA" id="ARBA00023163"/>
    </source>
</evidence>
<comment type="caution">
    <text evidence="6">The sequence shown here is derived from an EMBL/GenBank/DDBJ whole genome shotgun (WGS) entry which is preliminary data.</text>
</comment>
<dbReference type="SUPFAM" id="SSF46955">
    <property type="entry name" value="Putative DNA-binding domain"/>
    <property type="match status" value="1"/>
</dbReference>
<dbReference type="PANTHER" id="PTHR30204:SF90">
    <property type="entry name" value="HTH-TYPE TRANSCRIPTIONAL ACTIVATOR MTA"/>
    <property type="match status" value="1"/>
</dbReference>
<sequence length="295" mass="32572">MPPHVNNDPDAPRTRHLTVTRVSLSLRVTPRQPIPSNPHPTERSEALDEWTTAQVARLAGTTARTLRHYDAIGLLTPAGTGPGGQRRYRRAELLRLQQILLLKRLGLGLGDIAAVLAGKQSETEALRRHAAQIGAERDRLARLADTVEATIRQLEGGRPMAPDTWFTGLDAPDERDRARQAWAQQVVERAFAALQALTPEQRRAIPAQMHRINTALAALRSEGRGPADEAVQDVVADHYRLVEAHWDSTPAPEAYRRLAALYTGDARFRDPCEQVAPGHAAYLAAAMTRYADTRL</sequence>
<dbReference type="InterPro" id="IPR009061">
    <property type="entry name" value="DNA-bd_dom_put_sf"/>
</dbReference>
<keyword evidence="3" id="KW-0010">Activator</keyword>
<keyword evidence="1" id="KW-0805">Transcription regulation</keyword>
<dbReference type="Gene3D" id="1.10.490.50">
    <property type="entry name" value="Antibiotic binding domain of TipA-like multidrug resistance regulators"/>
    <property type="match status" value="1"/>
</dbReference>
<evidence type="ECO:0000256" key="3">
    <source>
        <dbReference type="ARBA" id="ARBA00023159"/>
    </source>
</evidence>
<evidence type="ECO:0000313" key="6">
    <source>
        <dbReference type="EMBL" id="NUQ88334.1"/>
    </source>
</evidence>
<dbReference type="InterPro" id="IPR036244">
    <property type="entry name" value="TipA-like_antibiotic-bd"/>
</dbReference>